<proteinExistence type="predicted"/>
<sequence length="86" mass="9612">MDCTSLVVPGVYRRRQAFICVCPRSNCASSRPETTTISRGLKLRRHLSKLTGNINHELGTAFLLTVWGPQDAGRSNVFYFILENVA</sequence>
<gene>
    <name evidence="1" type="ORF">PsYK624_002390</name>
</gene>
<name>A0A9P3L7N2_9APHY</name>
<evidence type="ECO:0000313" key="1">
    <source>
        <dbReference type="EMBL" id="GJE84163.1"/>
    </source>
</evidence>
<keyword evidence="2" id="KW-1185">Reference proteome</keyword>
<dbReference type="AlphaFoldDB" id="A0A9P3L7N2"/>
<reference evidence="1 2" key="1">
    <citation type="submission" date="2021-08" db="EMBL/GenBank/DDBJ databases">
        <title>Draft Genome Sequence of Phanerochaete sordida strain YK-624.</title>
        <authorList>
            <person name="Mori T."/>
            <person name="Dohra H."/>
            <person name="Suzuki T."/>
            <person name="Kawagishi H."/>
            <person name="Hirai H."/>
        </authorList>
    </citation>
    <scope>NUCLEOTIDE SEQUENCE [LARGE SCALE GENOMIC DNA]</scope>
    <source>
        <strain evidence="1 2">YK-624</strain>
    </source>
</reference>
<accession>A0A9P3L7N2</accession>
<dbReference type="EMBL" id="BPQB01000001">
    <property type="protein sequence ID" value="GJE84163.1"/>
    <property type="molecule type" value="Genomic_DNA"/>
</dbReference>
<evidence type="ECO:0000313" key="2">
    <source>
        <dbReference type="Proteomes" id="UP000703269"/>
    </source>
</evidence>
<comment type="caution">
    <text evidence="1">The sequence shown here is derived from an EMBL/GenBank/DDBJ whole genome shotgun (WGS) entry which is preliminary data.</text>
</comment>
<protein>
    <submittedName>
        <fullName evidence="1">Uncharacterized protein</fullName>
    </submittedName>
</protein>
<dbReference type="Proteomes" id="UP000703269">
    <property type="component" value="Unassembled WGS sequence"/>
</dbReference>
<organism evidence="1 2">
    <name type="scientific">Phanerochaete sordida</name>
    <dbReference type="NCBI Taxonomy" id="48140"/>
    <lineage>
        <taxon>Eukaryota</taxon>
        <taxon>Fungi</taxon>
        <taxon>Dikarya</taxon>
        <taxon>Basidiomycota</taxon>
        <taxon>Agaricomycotina</taxon>
        <taxon>Agaricomycetes</taxon>
        <taxon>Polyporales</taxon>
        <taxon>Phanerochaetaceae</taxon>
        <taxon>Phanerochaete</taxon>
    </lineage>
</organism>